<name>A0A7W8AJ32_9HYPH</name>
<evidence type="ECO:0000256" key="6">
    <source>
        <dbReference type="ARBA" id="ARBA00038306"/>
    </source>
</evidence>
<keyword evidence="2" id="KW-1134">Transmembrane beta strand</keyword>
<comment type="subcellular location">
    <subcellularLocation>
        <location evidence="1">Cell outer membrane</location>
    </subcellularLocation>
</comment>
<comment type="similarity">
    <text evidence="6">Belongs to the Omp25/RopB family.</text>
</comment>
<keyword evidence="3 7" id="KW-0732">Signal</keyword>
<dbReference type="Gene3D" id="2.40.160.20">
    <property type="match status" value="1"/>
</dbReference>
<evidence type="ECO:0000259" key="8">
    <source>
        <dbReference type="Pfam" id="PF13505"/>
    </source>
</evidence>
<evidence type="ECO:0000256" key="7">
    <source>
        <dbReference type="SAM" id="SignalP"/>
    </source>
</evidence>
<comment type="caution">
    <text evidence="9">The sequence shown here is derived from an EMBL/GenBank/DDBJ whole genome shotgun (WGS) entry which is preliminary data.</text>
</comment>
<dbReference type="AlphaFoldDB" id="A0A7W8AJ32"/>
<protein>
    <submittedName>
        <fullName evidence="9">Outer membrane immunogenic protein</fullName>
    </submittedName>
</protein>
<keyword evidence="5" id="KW-0998">Cell outer membrane</keyword>
<dbReference type="PANTHER" id="PTHR34001">
    <property type="entry name" value="BLL7405 PROTEIN"/>
    <property type="match status" value="1"/>
</dbReference>
<dbReference type="InterPro" id="IPR051692">
    <property type="entry name" value="OMP-like"/>
</dbReference>
<reference evidence="9 10" key="1">
    <citation type="submission" date="2020-08" db="EMBL/GenBank/DDBJ databases">
        <title>Genomic Encyclopedia of Type Strains, Phase IV (KMG-IV): sequencing the most valuable type-strain genomes for metagenomic binning, comparative biology and taxonomic classification.</title>
        <authorList>
            <person name="Goeker M."/>
        </authorList>
    </citation>
    <scope>NUCLEOTIDE SEQUENCE [LARGE SCALE GENOMIC DNA]</scope>
    <source>
        <strain evidence="9 10">DSM 25620</strain>
    </source>
</reference>
<dbReference type="Pfam" id="PF13505">
    <property type="entry name" value="OMP_b-brl"/>
    <property type="match status" value="1"/>
</dbReference>
<evidence type="ECO:0000313" key="10">
    <source>
        <dbReference type="Proteomes" id="UP000531231"/>
    </source>
</evidence>
<proteinExistence type="inferred from homology"/>
<keyword evidence="2" id="KW-0812">Transmembrane</keyword>
<dbReference type="SUPFAM" id="SSF56925">
    <property type="entry name" value="OMPA-like"/>
    <property type="match status" value="1"/>
</dbReference>
<dbReference type="PANTHER" id="PTHR34001:SF3">
    <property type="entry name" value="BLL7405 PROTEIN"/>
    <property type="match status" value="1"/>
</dbReference>
<evidence type="ECO:0000256" key="4">
    <source>
        <dbReference type="ARBA" id="ARBA00023136"/>
    </source>
</evidence>
<gene>
    <name evidence="9" type="ORF">HNQ68_001835</name>
</gene>
<evidence type="ECO:0000313" key="9">
    <source>
        <dbReference type="EMBL" id="MBB5091294.1"/>
    </source>
</evidence>
<evidence type="ECO:0000256" key="2">
    <source>
        <dbReference type="ARBA" id="ARBA00022452"/>
    </source>
</evidence>
<feature type="domain" description="Outer membrane protein beta-barrel" evidence="8">
    <location>
        <begin position="16"/>
        <end position="247"/>
    </location>
</feature>
<evidence type="ECO:0000256" key="5">
    <source>
        <dbReference type="ARBA" id="ARBA00023237"/>
    </source>
</evidence>
<dbReference type="InterPro" id="IPR027385">
    <property type="entry name" value="Beta-barrel_OMP"/>
</dbReference>
<dbReference type="EMBL" id="JACHIL010000003">
    <property type="protein sequence ID" value="MBB5091294.1"/>
    <property type="molecule type" value="Genomic_DNA"/>
</dbReference>
<keyword evidence="4" id="KW-0472">Membrane</keyword>
<dbReference type="Proteomes" id="UP000531231">
    <property type="component" value="Unassembled WGS sequence"/>
</dbReference>
<dbReference type="InterPro" id="IPR011250">
    <property type="entry name" value="OMP/PagP_B-barrel"/>
</dbReference>
<keyword evidence="10" id="KW-1185">Reference proteome</keyword>
<feature type="signal peptide" evidence="7">
    <location>
        <begin position="1"/>
        <end position="19"/>
    </location>
</feature>
<evidence type="ECO:0000256" key="1">
    <source>
        <dbReference type="ARBA" id="ARBA00004442"/>
    </source>
</evidence>
<feature type="chain" id="PRO_5030988428" evidence="7">
    <location>
        <begin position="20"/>
        <end position="247"/>
    </location>
</feature>
<dbReference type="RefSeq" id="WP_151159401.1">
    <property type="nucleotide sequence ID" value="NZ_JACHIL010000003.1"/>
</dbReference>
<dbReference type="GO" id="GO:0009279">
    <property type="term" value="C:cell outer membrane"/>
    <property type="evidence" value="ECO:0007669"/>
    <property type="project" value="UniProtKB-SubCell"/>
</dbReference>
<sequence>MKRILLASTVLFAASSAYAADAVVYSEPAPVVADTFSWTGGYIGLNAGYAGGKFKHPFAAQYYDAGDWFDIATGSAKITSSGFIGGVQAGYNWQFDQTVVGLETDFQASGLKGEVSGSLTDGSDVIGAELGTKVKWFGTTRVRLGYLPTERFMIYATGGVAYGKVETYGSVNFDGDVVGFSNSKSRVGYTVGAGAEYAINDNWTVKSEYLYTDLGKMKFSLGDADERLNVTTKSPFHTVRIGVNYKF</sequence>
<evidence type="ECO:0000256" key="3">
    <source>
        <dbReference type="ARBA" id="ARBA00022729"/>
    </source>
</evidence>
<accession>A0A7W8AJ32</accession>
<organism evidence="9 10">
    <name type="scientific">Pseudochrobactrum saccharolyticum</name>
    <dbReference type="NCBI Taxonomy" id="354352"/>
    <lineage>
        <taxon>Bacteria</taxon>
        <taxon>Pseudomonadati</taxon>
        <taxon>Pseudomonadota</taxon>
        <taxon>Alphaproteobacteria</taxon>
        <taxon>Hyphomicrobiales</taxon>
        <taxon>Brucellaceae</taxon>
        <taxon>Pseudochrobactrum</taxon>
    </lineage>
</organism>